<evidence type="ECO:0000313" key="9">
    <source>
        <dbReference type="EnsemblPlants" id="Kaladp0011s1268.1.v1.1"/>
    </source>
</evidence>
<keyword evidence="10" id="KW-1185">Reference proteome</keyword>
<keyword evidence="8" id="KW-0472">Membrane</keyword>
<evidence type="ECO:0000313" key="10">
    <source>
        <dbReference type="Proteomes" id="UP000594263"/>
    </source>
</evidence>
<dbReference type="Proteomes" id="UP000594263">
    <property type="component" value="Unplaced"/>
</dbReference>
<dbReference type="GO" id="GO:0005840">
    <property type="term" value="C:ribosome"/>
    <property type="evidence" value="ECO:0007669"/>
    <property type="project" value="InterPro"/>
</dbReference>
<dbReference type="GO" id="GO:0006412">
    <property type="term" value="P:translation"/>
    <property type="evidence" value="ECO:0007669"/>
    <property type="project" value="InterPro"/>
</dbReference>
<evidence type="ECO:0000256" key="4">
    <source>
        <dbReference type="ARBA" id="ARBA00022640"/>
    </source>
</evidence>
<dbReference type="GO" id="GO:0009507">
    <property type="term" value="C:chloroplast"/>
    <property type="evidence" value="ECO:0007669"/>
    <property type="project" value="UniProtKB-SubCell"/>
</dbReference>
<evidence type="ECO:0000256" key="7">
    <source>
        <dbReference type="ARBA" id="ARBA00023078"/>
    </source>
</evidence>
<keyword evidence="4" id="KW-0934">Plastid</keyword>
<dbReference type="Gene3D" id="3.30.1370.30">
    <property type="match status" value="1"/>
</dbReference>
<name>A0A7N0SXP6_KALFE</name>
<dbReference type="GO" id="GO:0016020">
    <property type="term" value="C:membrane"/>
    <property type="evidence" value="ECO:0007669"/>
    <property type="project" value="UniProtKB-SubCell"/>
</dbReference>
<evidence type="ECO:0000256" key="5">
    <source>
        <dbReference type="ARBA" id="ARBA00022692"/>
    </source>
</evidence>
<evidence type="ECO:0000256" key="6">
    <source>
        <dbReference type="ARBA" id="ARBA00022989"/>
    </source>
</evidence>
<keyword evidence="3" id="KW-0150">Chloroplast</keyword>
<dbReference type="GO" id="GO:0003735">
    <property type="term" value="F:structural constituent of ribosome"/>
    <property type="evidence" value="ECO:0007669"/>
    <property type="project" value="InterPro"/>
</dbReference>
<dbReference type="InterPro" id="IPR000630">
    <property type="entry name" value="Ribosomal_uS8"/>
</dbReference>
<reference evidence="9" key="1">
    <citation type="submission" date="2021-01" db="UniProtKB">
        <authorList>
            <consortium name="EnsemblPlants"/>
        </authorList>
    </citation>
    <scope>IDENTIFICATION</scope>
</reference>
<dbReference type="InterPro" id="IPR022796">
    <property type="entry name" value="Chloroa_b-bind"/>
</dbReference>
<keyword evidence="6" id="KW-1133">Transmembrane helix</keyword>
<accession>A0A7N0SXP6</accession>
<evidence type="ECO:0000256" key="2">
    <source>
        <dbReference type="ARBA" id="ARBA00004370"/>
    </source>
</evidence>
<protein>
    <submittedName>
        <fullName evidence="9">Uncharacterized protein</fullName>
    </submittedName>
</protein>
<proteinExistence type="predicted"/>
<comment type="subcellular location">
    <subcellularLocation>
        <location evidence="2">Membrane</location>
    </subcellularLocation>
    <subcellularLocation>
        <location evidence="1">Plastid</location>
        <location evidence="1">Chloroplast</location>
    </subcellularLocation>
</comment>
<organism evidence="9 10">
    <name type="scientific">Kalanchoe fedtschenkoi</name>
    <name type="common">Lavender scallops</name>
    <name type="synonym">South American air plant</name>
    <dbReference type="NCBI Taxonomy" id="63787"/>
    <lineage>
        <taxon>Eukaryota</taxon>
        <taxon>Viridiplantae</taxon>
        <taxon>Streptophyta</taxon>
        <taxon>Embryophyta</taxon>
        <taxon>Tracheophyta</taxon>
        <taxon>Spermatophyta</taxon>
        <taxon>Magnoliopsida</taxon>
        <taxon>eudicotyledons</taxon>
        <taxon>Gunneridae</taxon>
        <taxon>Pentapetalae</taxon>
        <taxon>Saxifragales</taxon>
        <taxon>Crassulaceae</taxon>
        <taxon>Kalanchoe</taxon>
    </lineage>
</organism>
<dbReference type="Gene3D" id="1.10.3460.10">
    <property type="entry name" value="Chlorophyll a/b binding protein domain"/>
    <property type="match status" value="1"/>
</dbReference>
<dbReference type="PANTHER" id="PTHR11758">
    <property type="entry name" value="40S RIBOSOMAL PROTEIN S15A"/>
    <property type="match status" value="1"/>
</dbReference>
<evidence type="ECO:0000256" key="3">
    <source>
        <dbReference type="ARBA" id="ARBA00022528"/>
    </source>
</evidence>
<dbReference type="SUPFAM" id="SSF103511">
    <property type="entry name" value="Chlorophyll a-b binding protein"/>
    <property type="match status" value="1"/>
</dbReference>
<evidence type="ECO:0000256" key="8">
    <source>
        <dbReference type="ARBA" id="ARBA00023136"/>
    </source>
</evidence>
<dbReference type="EnsemblPlants" id="Kaladp0011s1268.1.v1.1">
    <property type="protein sequence ID" value="Kaladp0011s1268.1.v1.1"/>
    <property type="gene ID" value="Kaladp0011s1268.v1.1"/>
</dbReference>
<sequence length="206" mass="23349">MVRVSVLNVALKSMYNAEKRGKRQVMIRPAINKSHYQVLARYASMLVSRKLNHGLLSFCPRWAHCTNNICWHHGSRRGKEEECGRKSGVKVIHGRWAMLGALGCITPEVVEKWVGVDYQKPEHCAMLREERKASGYDQAGHQQKSLSSSCSLCFDAGVKEIEPWTAKLSPSRQLGHIVLTTSAGIWIMKRQGGRMWEEKWSVSSIE</sequence>
<dbReference type="AlphaFoldDB" id="A0A7N0SXP6"/>
<dbReference type="Gramene" id="Kaladp0011s1268.1.v1.1">
    <property type="protein sequence ID" value="Kaladp0011s1268.1.v1.1"/>
    <property type="gene ID" value="Kaladp0011s1268.v1.1"/>
</dbReference>
<evidence type="ECO:0000256" key="1">
    <source>
        <dbReference type="ARBA" id="ARBA00004229"/>
    </source>
</evidence>
<keyword evidence="7" id="KW-0793">Thylakoid</keyword>
<dbReference type="Pfam" id="PF00504">
    <property type="entry name" value="Chloroa_b-bind"/>
    <property type="match status" value="1"/>
</dbReference>
<keyword evidence="5" id="KW-0812">Transmembrane</keyword>